<feature type="domain" description="Thioredoxin" evidence="5">
    <location>
        <begin position="15"/>
        <end position="133"/>
    </location>
</feature>
<feature type="compositionally biased region" description="Basic and acidic residues" evidence="2">
    <location>
        <begin position="342"/>
        <end position="375"/>
    </location>
</feature>
<dbReference type="GO" id="GO:0003756">
    <property type="term" value="F:protein disulfide isomerase activity"/>
    <property type="evidence" value="ECO:0007669"/>
    <property type="project" value="TreeGrafter"/>
</dbReference>
<evidence type="ECO:0000256" key="1">
    <source>
        <dbReference type="ARBA" id="ARBA00006347"/>
    </source>
</evidence>
<dbReference type="Proteomes" id="UP001362899">
    <property type="component" value="Unassembled WGS sequence"/>
</dbReference>
<dbReference type="InterPro" id="IPR017937">
    <property type="entry name" value="Thioredoxin_CS"/>
</dbReference>
<evidence type="ECO:0000313" key="7">
    <source>
        <dbReference type="Proteomes" id="UP001362899"/>
    </source>
</evidence>
<feature type="signal peptide" evidence="4">
    <location>
        <begin position="1"/>
        <end position="16"/>
    </location>
</feature>
<evidence type="ECO:0000259" key="5">
    <source>
        <dbReference type="PROSITE" id="PS51352"/>
    </source>
</evidence>
<dbReference type="PROSITE" id="PS00194">
    <property type="entry name" value="THIOREDOXIN_1"/>
    <property type="match status" value="2"/>
</dbReference>
<accession>A0AAV5RFE7</accession>
<keyword evidence="7" id="KW-1185">Reference proteome</keyword>
<dbReference type="InterPro" id="IPR051063">
    <property type="entry name" value="PDI"/>
</dbReference>
<feature type="compositionally biased region" description="Polar residues" evidence="2">
    <location>
        <begin position="381"/>
        <end position="392"/>
    </location>
</feature>
<organism evidence="6 7">
    <name type="scientific">Starmerella bacillaris</name>
    <name type="common">Yeast</name>
    <name type="synonym">Candida zemplinina</name>
    <dbReference type="NCBI Taxonomy" id="1247836"/>
    <lineage>
        <taxon>Eukaryota</taxon>
        <taxon>Fungi</taxon>
        <taxon>Dikarya</taxon>
        <taxon>Ascomycota</taxon>
        <taxon>Saccharomycotina</taxon>
        <taxon>Dipodascomycetes</taxon>
        <taxon>Dipodascales</taxon>
        <taxon>Trichomonascaceae</taxon>
        <taxon>Starmerella</taxon>
    </lineage>
</organism>
<dbReference type="GO" id="GO:0005783">
    <property type="term" value="C:endoplasmic reticulum"/>
    <property type="evidence" value="ECO:0007669"/>
    <property type="project" value="TreeGrafter"/>
</dbReference>
<dbReference type="PANTHER" id="PTHR45672">
    <property type="entry name" value="PROTEIN DISULFIDE-ISOMERASE C17H9.14C-RELATED"/>
    <property type="match status" value="1"/>
</dbReference>
<evidence type="ECO:0000256" key="3">
    <source>
        <dbReference type="SAM" id="Phobius"/>
    </source>
</evidence>
<feature type="chain" id="PRO_5043316116" evidence="4">
    <location>
        <begin position="17"/>
        <end position="850"/>
    </location>
</feature>
<sequence>MVIFPVLWLLLATCFATSDEAPVSPFSPELNAETFDALKGTYFIKFYSPYCPHCVKLAPLWDSAAEEISKLDPSGKLKFAAVNCVENGDLCNKAEIKAYPSLRVYRDAKEVYQYKHKGSTERNLLAFAKNYLYLGDDAFEPQYEEEGSELLNSPNVRISKDIELLSDLQLDETLQRPRIIIFSELNGTDFDGLRSAFQEYSTDDIDVAQVICASGDEFCKNEGVTQFPTVKVYDLDNNVFSHAGDLAEQRLVKFFTFCLGAPKPGRKSKKPKGATKPNANKGADADAKRAKAVANAKAKAQHRNGEDNDDEELDSSNEHAASDDSMGSESAENAAEFQEGAAKLEKQLSDSENEGKEAEPAASDDVKVEESERPNLEVSGLPTQFQQQQTALSHADGTVHALDSAAFNSLVKQGSEPWLIKFYSPTCPHCVNMAQEYINTAKLGTGTINVGEVNCKENPELCNAEDVPYYPYVTVYQGAYKSKVFDGNRRARIMYEYALSVSQVQITSVVSEDELLKHIITNFDQGLSSFLYIYDATVSTEDWDALAEMSMVLNDYNCRILATNSKTVRAAAGVSSGPSFMRVTFTGTNSADSVKYEIYPLSQFSRTAMTPENIEKWSFREKWLGLQPLRPEEQTLYTEYVAVAVLPDLHKLSQQPQVLELNNLAESMRSQSALQQANFLMNLREELAKQNVATTDDELFKTLFDNDFAQRISFAYVAESDFKELYLPHFKDSEAQSVGSSNRFIMMDFYNSLYVSTLDEKPLSMSFSGIDSAISLLDDYKNKGVKSNSVVKLKSKFKSIPKPLTLNSVRSYSLKRFVLFLFTAIGIYSVVYRPCRTRRIHSRARRVSPV</sequence>
<dbReference type="AlphaFoldDB" id="A0AAV5RFE7"/>
<name>A0AAV5RFE7_STABA</name>
<dbReference type="CDD" id="cd02961">
    <property type="entry name" value="PDI_a_family"/>
    <property type="match status" value="2"/>
</dbReference>
<feature type="compositionally biased region" description="Basic residues" evidence="2">
    <location>
        <begin position="264"/>
        <end position="273"/>
    </location>
</feature>
<keyword evidence="3" id="KW-1133">Transmembrane helix</keyword>
<dbReference type="SUPFAM" id="SSF52833">
    <property type="entry name" value="Thioredoxin-like"/>
    <property type="match status" value="3"/>
</dbReference>
<protein>
    <submittedName>
        <fullName evidence="6">Protein disulfide isomerase</fullName>
    </submittedName>
</protein>
<feature type="domain" description="Thioredoxin" evidence="5">
    <location>
        <begin position="381"/>
        <end position="524"/>
    </location>
</feature>
<dbReference type="EMBL" id="BTGC01000003">
    <property type="protein sequence ID" value="GMM50100.1"/>
    <property type="molecule type" value="Genomic_DNA"/>
</dbReference>
<keyword evidence="3" id="KW-0472">Membrane</keyword>
<comment type="similarity">
    <text evidence="1">Belongs to the protein disulfide isomerase family.</text>
</comment>
<dbReference type="InterPro" id="IPR013766">
    <property type="entry name" value="Thioredoxin_domain"/>
</dbReference>
<reference evidence="6 7" key="1">
    <citation type="journal article" date="2023" name="Elife">
        <title>Identification of key yeast species and microbe-microbe interactions impacting larval growth of Drosophila in the wild.</title>
        <authorList>
            <person name="Mure A."/>
            <person name="Sugiura Y."/>
            <person name="Maeda R."/>
            <person name="Honda K."/>
            <person name="Sakurai N."/>
            <person name="Takahashi Y."/>
            <person name="Watada M."/>
            <person name="Katoh T."/>
            <person name="Gotoh A."/>
            <person name="Gotoh Y."/>
            <person name="Taniguchi I."/>
            <person name="Nakamura K."/>
            <person name="Hayashi T."/>
            <person name="Katayama T."/>
            <person name="Uemura T."/>
            <person name="Hattori Y."/>
        </authorList>
    </citation>
    <scope>NUCLEOTIDE SEQUENCE [LARGE SCALE GENOMIC DNA]</scope>
    <source>
        <strain evidence="6 7">SB-73</strain>
    </source>
</reference>
<gene>
    <name evidence="6" type="ORF">DASB73_010580</name>
</gene>
<evidence type="ECO:0000313" key="6">
    <source>
        <dbReference type="EMBL" id="GMM50100.1"/>
    </source>
</evidence>
<dbReference type="InterPro" id="IPR036249">
    <property type="entry name" value="Thioredoxin-like_sf"/>
</dbReference>
<comment type="caution">
    <text evidence="6">The sequence shown here is derived from an EMBL/GenBank/DDBJ whole genome shotgun (WGS) entry which is preliminary data.</text>
</comment>
<dbReference type="PROSITE" id="PS51352">
    <property type="entry name" value="THIOREDOXIN_2"/>
    <property type="match status" value="2"/>
</dbReference>
<feature type="transmembrane region" description="Helical" evidence="3">
    <location>
        <begin position="817"/>
        <end position="835"/>
    </location>
</feature>
<feature type="region of interest" description="Disordered" evidence="2">
    <location>
        <begin position="264"/>
        <end position="392"/>
    </location>
</feature>
<dbReference type="Pfam" id="PF00085">
    <property type="entry name" value="Thioredoxin"/>
    <property type="match status" value="2"/>
</dbReference>
<evidence type="ECO:0000256" key="2">
    <source>
        <dbReference type="SAM" id="MobiDB-lite"/>
    </source>
</evidence>
<keyword evidence="3" id="KW-0812">Transmembrane</keyword>
<dbReference type="Gene3D" id="3.40.30.10">
    <property type="entry name" value="Glutaredoxin"/>
    <property type="match status" value="3"/>
</dbReference>
<proteinExistence type="inferred from homology"/>
<keyword evidence="4" id="KW-0732">Signal</keyword>
<dbReference type="GO" id="GO:0006457">
    <property type="term" value="P:protein folding"/>
    <property type="evidence" value="ECO:0007669"/>
    <property type="project" value="TreeGrafter"/>
</dbReference>
<evidence type="ECO:0000256" key="4">
    <source>
        <dbReference type="SAM" id="SignalP"/>
    </source>
</evidence>
<keyword evidence="6" id="KW-0413">Isomerase</keyword>